<protein>
    <submittedName>
        <fullName evidence="1">Uncharacterized protein</fullName>
    </submittedName>
</protein>
<accession>A0A016S266</accession>
<evidence type="ECO:0000313" key="2">
    <source>
        <dbReference type="Proteomes" id="UP000024635"/>
    </source>
</evidence>
<sequence length="92" mass="10689">STVVIRVRRRSKWGNTWRRAQRWVGMRRRPKVCKRLLTGRQMEKSERKCQMPGLSSDYHTTHVILPASRPLLRVLPSSVSEHTAPSSFTCSD</sequence>
<feature type="non-terminal residue" evidence="1">
    <location>
        <position position="1"/>
    </location>
</feature>
<reference evidence="2" key="1">
    <citation type="journal article" date="2015" name="Nat. Genet.">
        <title>The genome and transcriptome of the zoonotic hookworm Ancylostoma ceylanicum identify infection-specific gene families.</title>
        <authorList>
            <person name="Schwarz E.M."/>
            <person name="Hu Y."/>
            <person name="Antoshechkin I."/>
            <person name="Miller M.M."/>
            <person name="Sternberg P.W."/>
            <person name="Aroian R.V."/>
        </authorList>
    </citation>
    <scope>NUCLEOTIDE SEQUENCE</scope>
    <source>
        <strain evidence="2">HY135</strain>
    </source>
</reference>
<name>A0A016S266_9BILA</name>
<organism evidence="1 2">
    <name type="scientific">Ancylostoma ceylanicum</name>
    <dbReference type="NCBI Taxonomy" id="53326"/>
    <lineage>
        <taxon>Eukaryota</taxon>
        <taxon>Metazoa</taxon>
        <taxon>Ecdysozoa</taxon>
        <taxon>Nematoda</taxon>
        <taxon>Chromadorea</taxon>
        <taxon>Rhabditida</taxon>
        <taxon>Rhabditina</taxon>
        <taxon>Rhabditomorpha</taxon>
        <taxon>Strongyloidea</taxon>
        <taxon>Ancylostomatidae</taxon>
        <taxon>Ancylostomatinae</taxon>
        <taxon>Ancylostoma</taxon>
    </lineage>
</organism>
<dbReference type="Proteomes" id="UP000024635">
    <property type="component" value="Unassembled WGS sequence"/>
</dbReference>
<evidence type="ECO:0000313" key="1">
    <source>
        <dbReference type="EMBL" id="EYB84750.1"/>
    </source>
</evidence>
<dbReference type="EMBL" id="JARK01001647">
    <property type="protein sequence ID" value="EYB84750.1"/>
    <property type="molecule type" value="Genomic_DNA"/>
</dbReference>
<dbReference type="AlphaFoldDB" id="A0A016S266"/>
<comment type="caution">
    <text evidence="1">The sequence shown here is derived from an EMBL/GenBank/DDBJ whole genome shotgun (WGS) entry which is preliminary data.</text>
</comment>
<keyword evidence="2" id="KW-1185">Reference proteome</keyword>
<proteinExistence type="predicted"/>
<gene>
    <name evidence="1" type="primary">Acey_s0311.g2161</name>
    <name evidence="1" type="ORF">Y032_0311g2161</name>
</gene>